<keyword evidence="1" id="KW-0812">Transmembrane</keyword>
<evidence type="ECO:0000256" key="1">
    <source>
        <dbReference type="SAM" id="Phobius"/>
    </source>
</evidence>
<organism evidence="2 3">
    <name type="scientific">Dibothriocephalus latus</name>
    <name type="common">Fish tapeworm</name>
    <name type="synonym">Diphyllobothrium latum</name>
    <dbReference type="NCBI Taxonomy" id="60516"/>
    <lineage>
        <taxon>Eukaryota</taxon>
        <taxon>Metazoa</taxon>
        <taxon>Spiralia</taxon>
        <taxon>Lophotrochozoa</taxon>
        <taxon>Platyhelminthes</taxon>
        <taxon>Cestoda</taxon>
        <taxon>Eucestoda</taxon>
        <taxon>Diphyllobothriidea</taxon>
        <taxon>Diphyllobothriidae</taxon>
        <taxon>Dibothriocephalus</taxon>
    </lineage>
</organism>
<sequence>MLYPDLASYIYLFAPAQLVILNPFAYFALEWHSVREKAAIEAAINGGTDLQPGGISNARPSFLTCLLFCYSIFA</sequence>
<feature type="transmembrane region" description="Helical" evidence="1">
    <location>
        <begin position="6"/>
        <end position="29"/>
    </location>
</feature>
<keyword evidence="1" id="KW-1133">Transmembrane helix</keyword>
<dbReference type="Proteomes" id="UP000281553">
    <property type="component" value="Unassembled WGS sequence"/>
</dbReference>
<name>A0A3P7PF16_DIBLA</name>
<evidence type="ECO:0000313" key="2">
    <source>
        <dbReference type="EMBL" id="VDN43567.1"/>
    </source>
</evidence>
<accession>A0A3P7PF16</accession>
<reference evidence="2 3" key="1">
    <citation type="submission" date="2018-11" db="EMBL/GenBank/DDBJ databases">
        <authorList>
            <consortium name="Pathogen Informatics"/>
        </authorList>
    </citation>
    <scope>NUCLEOTIDE SEQUENCE [LARGE SCALE GENOMIC DNA]</scope>
</reference>
<proteinExistence type="predicted"/>
<keyword evidence="3" id="KW-1185">Reference proteome</keyword>
<protein>
    <submittedName>
        <fullName evidence="2">Uncharacterized protein</fullName>
    </submittedName>
</protein>
<gene>
    <name evidence="2" type="ORF">DILT_LOCUS19123</name>
</gene>
<keyword evidence="1" id="KW-0472">Membrane</keyword>
<dbReference type="AlphaFoldDB" id="A0A3P7PF16"/>
<evidence type="ECO:0000313" key="3">
    <source>
        <dbReference type="Proteomes" id="UP000281553"/>
    </source>
</evidence>
<dbReference type="OrthoDB" id="2133778at2759"/>
<dbReference type="EMBL" id="UYRU01108379">
    <property type="protein sequence ID" value="VDN43567.1"/>
    <property type="molecule type" value="Genomic_DNA"/>
</dbReference>